<dbReference type="EMBL" id="JARBHB010000002">
    <property type="protein sequence ID" value="KAJ8892755.1"/>
    <property type="molecule type" value="Genomic_DNA"/>
</dbReference>
<gene>
    <name evidence="1" type="ORF">PR048_005336</name>
</gene>
<evidence type="ECO:0000313" key="2">
    <source>
        <dbReference type="Proteomes" id="UP001159363"/>
    </source>
</evidence>
<evidence type="ECO:0000313" key="1">
    <source>
        <dbReference type="EMBL" id="KAJ8892755.1"/>
    </source>
</evidence>
<reference evidence="1 2" key="1">
    <citation type="submission" date="2023-02" db="EMBL/GenBank/DDBJ databases">
        <title>LHISI_Scaffold_Assembly.</title>
        <authorList>
            <person name="Stuart O.P."/>
            <person name="Cleave R."/>
            <person name="Magrath M.J.L."/>
            <person name="Mikheyev A.S."/>
        </authorList>
    </citation>
    <scope>NUCLEOTIDE SEQUENCE [LARGE SCALE GENOMIC DNA]</scope>
    <source>
        <strain evidence="1">Daus_M_001</strain>
        <tissue evidence="1">Leg muscle</tissue>
    </source>
</reference>
<organism evidence="1 2">
    <name type="scientific">Dryococelus australis</name>
    <dbReference type="NCBI Taxonomy" id="614101"/>
    <lineage>
        <taxon>Eukaryota</taxon>
        <taxon>Metazoa</taxon>
        <taxon>Ecdysozoa</taxon>
        <taxon>Arthropoda</taxon>
        <taxon>Hexapoda</taxon>
        <taxon>Insecta</taxon>
        <taxon>Pterygota</taxon>
        <taxon>Neoptera</taxon>
        <taxon>Polyneoptera</taxon>
        <taxon>Phasmatodea</taxon>
        <taxon>Verophasmatodea</taxon>
        <taxon>Anareolatae</taxon>
        <taxon>Phasmatidae</taxon>
        <taxon>Eurycanthinae</taxon>
        <taxon>Dryococelus</taxon>
    </lineage>
</organism>
<accession>A0ABQ9I7U8</accession>
<protein>
    <submittedName>
        <fullName evidence="1">Uncharacterized protein</fullName>
    </submittedName>
</protein>
<sequence>MPYLPCEYAEMHYVYGVAQGNGHHAAALYEKHLLRRGGQQPERYPDHRVFRNTHNSFMKGCMPGSRREGIPRADPSHVDQVLKEVPLNRLPVSG</sequence>
<comment type="caution">
    <text evidence="1">The sequence shown here is derived from an EMBL/GenBank/DDBJ whole genome shotgun (WGS) entry which is preliminary data.</text>
</comment>
<name>A0ABQ9I7U8_9NEOP</name>
<keyword evidence="2" id="KW-1185">Reference proteome</keyword>
<dbReference type="Proteomes" id="UP001159363">
    <property type="component" value="Chromosome 2"/>
</dbReference>
<proteinExistence type="predicted"/>